<evidence type="ECO:0000313" key="1">
    <source>
        <dbReference type="EMBL" id="PWK46922.1"/>
    </source>
</evidence>
<protein>
    <submittedName>
        <fullName evidence="1">Uncharacterized protein</fullName>
    </submittedName>
</protein>
<dbReference type="Proteomes" id="UP000245697">
    <property type="component" value="Unassembled WGS sequence"/>
</dbReference>
<dbReference type="EMBL" id="QGGR01000008">
    <property type="protein sequence ID" value="PWK46922.1"/>
    <property type="molecule type" value="Genomic_DNA"/>
</dbReference>
<keyword evidence="2" id="KW-1185">Reference proteome</keyword>
<accession>A0A316FFT6</accession>
<reference evidence="1 2" key="1">
    <citation type="submission" date="2018-05" db="EMBL/GenBank/DDBJ databases">
        <title>Genomic Encyclopedia of Archaeal and Bacterial Type Strains, Phase II (KMG-II): from individual species to whole genera.</title>
        <authorList>
            <person name="Goeker M."/>
        </authorList>
    </citation>
    <scope>NUCLEOTIDE SEQUENCE [LARGE SCALE GENOMIC DNA]</scope>
    <source>
        <strain evidence="1 2">DSM 45184</strain>
    </source>
</reference>
<organism evidence="1 2">
    <name type="scientific">Actinoplanes xinjiangensis</name>
    <dbReference type="NCBI Taxonomy" id="512350"/>
    <lineage>
        <taxon>Bacteria</taxon>
        <taxon>Bacillati</taxon>
        <taxon>Actinomycetota</taxon>
        <taxon>Actinomycetes</taxon>
        <taxon>Micromonosporales</taxon>
        <taxon>Micromonosporaceae</taxon>
        <taxon>Actinoplanes</taxon>
    </lineage>
</organism>
<name>A0A316FFT6_9ACTN</name>
<comment type="caution">
    <text evidence="1">The sequence shown here is derived from an EMBL/GenBank/DDBJ whole genome shotgun (WGS) entry which is preliminary data.</text>
</comment>
<sequence length="34" mass="3720">MIDWTTVAQTIGDLLEFAAATITLIAVLAQEDER</sequence>
<dbReference type="AlphaFoldDB" id="A0A316FFT6"/>
<proteinExistence type="predicted"/>
<evidence type="ECO:0000313" key="2">
    <source>
        <dbReference type="Proteomes" id="UP000245697"/>
    </source>
</evidence>
<gene>
    <name evidence="1" type="ORF">BC793_10836</name>
</gene>